<keyword evidence="4" id="KW-0735">Signal-anchor</keyword>
<evidence type="ECO:0000313" key="13">
    <source>
        <dbReference type="Proteomes" id="UP000008383"/>
    </source>
</evidence>
<dbReference type="PANTHER" id="PTHR31361:SF1">
    <property type="entry name" value="BETA-GLUCAN SYNTHESIS-ASSOCIATED PROTEIN KRE6-RELATED"/>
    <property type="match status" value="1"/>
</dbReference>
<accession>D4DD89</accession>
<dbReference type="PANTHER" id="PTHR31361">
    <property type="entry name" value="BETA-GLUCAN SYNTHESIS-ASSOCIATED PROTEIN KRE6-RELATED"/>
    <property type="match status" value="1"/>
</dbReference>
<evidence type="ECO:0000256" key="7">
    <source>
        <dbReference type="ARBA" id="ARBA00023180"/>
    </source>
</evidence>
<dbReference type="GO" id="GO:0006078">
    <property type="term" value="P:(1-&gt;6)-beta-D-glucan biosynthetic process"/>
    <property type="evidence" value="ECO:0007669"/>
    <property type="project" value="TreeGrafter"/>
</dbReference>
<protein>
    <recommendedName>
        <fullName evidence="11">GH16 domain-containing protein</fullName>
    </recommendedName>
</protein>
<evidence type="ECO:0000256" key="2">
    <source>
        <dbReference type="ARBA" id="ARBA00010962"/>
    </source>
</evidence>
<dbReference type="GO" id="GO:0005886">
    <property type="term" value="C:plasma membrane"/>
    <property type="evidence" value="ECO:0007669"/>
    <property type="project" value="TreeGrafter"/>
</dbReference>
<dbReference type="AlphaFoldDB" id="D4DD89"/>
<feature type="compositionally biased region" description="Polar residues" evidence="9">
    <location>
        <begin position="21"/>
        <end position="33"/>
    </location>
</feature>
<evidence type="ECO:0000313" key="12">
    <source>
        <dbReference type="EMBL" id="EFE40171.1"/>
    </source>
</evidence>
<dbReference type="OrthoDB" id="412647at2759"/>
<dbReference type="HOGENOM" id="CLU_010811_4_0_1"/>
<comment type="caution">
    <text evidence="12">The sequence shown here is derived from an EMBL/GenBank/DDBJ whole genome shotgun (WGS) entry which is preliminary data.</text>
</comment>
<feature type="region of interest" description="Disordered" evidence="9">
    <location>
        <begin position="895"/>
        <end position="918"/>
    </location>
</feature>
<keyword evidence="7" id="KW-0325">Glycoprotein</keyword>
<feature type="transmembrane region" description="Helical" evidence="10">
    <location>
        <begin position="246"/>
        <end position="269"/>
    </location>
</feature>
<evidence type="ECO:0000256" key="1">
    <source>
        <dbReference type="ARBA" id="ARBA00004606"/>
    </source>
</evidence>
<dbReference type="PROSITE" id="PS51762">
    <property type="entry name" value="GH16_2"/>
    <property type="match status" value="1"/>
</dbReference>
<name>D4DD89_TRIVH</name>
<evidence type="ECO:0000256" key="5">
    <source>
        <dbReference type="ARBA" id="ARBA00022989"/>
    </source>
</evidence>
<feature type="compositionally biased region" description="Low complexity" evidence="9">
    <location>
        <begin position="34"/>
        <end position="55"/>
    </location>
</feature>
<keyword evidence="8" id="KW-0961">Cell wall biogenesis/degradation</keyword>
<keyword evidence="3 10" id="KW-0812">Transmembrane</keyword>
<dbReference type="GO" id="GO:0031505">
    <property type="term" value="P:fungal-type cell wall organization"/>
    <property type="evidence" value="ECO:0007669"/>
    <property type="project" value="TreeGrafter"/>
</dbReference>
<feature type="compositionally biased region" description="Polar residues" evidence="9">
    <location>
        <begin position="110"/>
        <end position="120"/>
    </location>
</feature>
<dbReference type="Pfam" id="PF03935">
    <property type="entry name" value="SKN1_KRE6_Sbg1"/>
    <property type="match status" value="1"/>
</dbReference>
<evidence type="ECO:0000256" key="6">
    <source>
        <dbReference type="ARBA" id="ARBA00023136"/>
    </source>
</evidence>
<proteinExistence type="inferred from homology"/>
<keyword evidence="6 10" id="KW-0472">Membrane</keyword>
<feature type="region of interest" description="Disordered" evidence="9">
    <location>
        <begin position="1"/>
        <end position="139"/>
    </location>
</feature>
<evidence type="ECO:0000256" key="10">
    <source>
        <dbReference type="SAM" id="Phobius"/>
    </source>
</evidence>
<feature type="compositionally biased region" description="Gly residues" evidence="9">
    <location>
        <begin position="1"/>
        <end position="10"/>
    </location>
</feature>
<evidence type="ECO:0000256" key="8">
    <source>
        <dbReference type="ARBA" id="ARBA00023316"/>
    </source>
</evidence>
<keyword evidence="13" id="KW-1185">Reference proteome</keyword>
<dbReference type="Proteomes" id="UP000008383">
    <property type="component" value="Unassembled WGS sequence"/>
</dbReference>
<dbReference type="EMBL" id="ACYE01000259">
    <property type="protein sequence ID" value="EFE40171.1"/>
    <property type="molecule type" value="Genomic_DNA"/>
</dbReference>
<dbReference type="InterPro" id="IPR005629">
    <property type="entry name" value="Skn1/Kre6/Sbg1"/>
</dbReference>
<feature type="domain" description="GH16" evidence="11">
    <location>
        <begin position="298"/>
        <end position="676"/>
    </location>
</feature>
<dbReference type="GO" id="GO:0015926">
    <property type="term" value="F:glucosidase activity"/>
    <property type="evidence" value="ECO:0007669"/>
    <property type="project" value="TreeGrafter"/>
</dbReference>
<reference evidence="13" key="1">
    <citation type="journal article" date="2011" name="Genome Biol.">
        <title>Comparative and functional genomics provide insights into the pathogenicity of dermatophytic fungi.</title>
        <authorList>
            <person name="Burmester A."/>
            <person name="Shelest E."/>
            <person name="Gloeckner G."/>
            <person name="Heddergott C."/>
            <person name="Schindler S."/>
            <person name="Staib P."/>
            <person name="Heidel A."/>
            <person name="Felder M."/>
            <person name="Petzold A."/>
            <person name="Szafranski K."/>
            <person name="Feuermann M."/>
            <person name="Pedruzzi I."/>
            <person name="Priebe S."/>
            <person name="Groth M."/>
            <person name="Winkler R."/>
            <person name="Li W."/>
            <person name="Kniemeyer O."/>
            <person name="Schroeckh V."/>
            <person name="Hertweck C."/>
            <person name="Hube B."/>
            <person name="White T.C."/>
            <person name="Platzer M."/>
            <person name="Guthke R."/>
            <person name="Heitman J."/>
            <person name="Woestemeyer J."/>
            <person name="Zipfel P.F."/>
            <person name="Monod M."/>
            <person name="Brakhage A.A."/>
        </authorList>
    </citation>
    <scope>NUCLEOTIDE SEQUENCE [LARGE SCALE GENOMIC DNA]</scope>
    <source>
        <strain evidence="13">HKI 0517</strain>
    </source>
</reference>
<organism evidence="12 13">
    <name type="scientific">Trichophyton verrucosum (strain HKI 0517)</name>
    <dbReference type="NCBI Taxonomy" id="663202"/>
    <lineage>
        <taxon>Eukaryota</taxon>
        <taxon>Fungi</taxon>
        <taxon>Dikarya</taxon>
        <taxon>Ascomycota</taxon>
        <taxon>Pezizomycotina</taxon>
        <taxon>Eurotiomycetes</taxon>
        <taxon>Eurotiomycetidae</taxon>
        <taxon>Onygenales</taxon>
        <taxon>Arthrodermataceae</taxon>
        <taxon>Trichophyton</taxon>
    </lineage>
</organism>
<dbReference type="InterPro" id="IPR000757">
    <property type="entry name" value="Beta-glucanase-like"/>
</dbReference>
<dbReference type="InterPro" id="IPR013320">
    <property type="entry name" value="ConA-like_dom_sf"/>
</dbReference>
<comment type="similarity">
    <text evidence="2">Belongs to the SKN1/KRE6 family.</text>
</comment>
<evidence type="ECO:0000259" key="11">
    <source>
        <dbReference type="PROSITE" id="PS51762"/>
    </source>
</evidence>
<dbReference type="SUPFAM" id="SSF49899">
    <property type="entry name" value="Concanavalin A-like lectins/glucanases"/>
    <property type="match status" value="1"/>
</dbReference>
<dbReference type="KEGG" id="tve:TRV_05096"/>
<dbReference type="CDD" id="cd02180">
    <property type="entry name" value="GH16_fungal_KRE6_glucanase"/>
    <property type="match status" value="1"/>
</dbReference>
<gene>
    <name evidence="12" type="ORF">TRV_05096</name>
</gene>
<keyword evidence="5 10" id="KW-1133">Transmembrane helix</keyword>
<dbReference type="Gene3D" id="2.60.120.200">
    <property type="match status" value="1"/>
</dbReference>
<dbReference type="RefSeq" id="XP_003020789.1">
    <property type="nucleotide sequence ID" value="XM_003020743.1"/>
</dbReference>
<dbReference type="GO" id="GO:0005789">
    <property type="term" value="C:endoplasmic reticulum membrane"/>
    <property type="evidence" value="ECO:0007669"/>
    <property type="project" value="TreeGrafter"/>
</dbReference>
<sequence length="918" mass="100867">MDPLGPGNGSGHPPNRLRKTPTLQINSQVQREPSNPFADASSSSNNNISSASTLAGPSPITPRALISPQQRTFSPSPAPADSLSRNESTERLAVPGPGGSLPRSRAYVDDSQSGYPYPTSQNQQQLQQQRYSGGNGGGGGAYGADYTSFSSRRTSWSSDAASRHASYGYGGYTYSSPFDDSRVPSRAGSSDDEGGITTQTVTEKFAIFPDGDLIVYPHDVEKDDELHNPDPNDKERKCDIWHKRGITNIGALIFLIGGVLTLFIGYPVISYIQGLTSIKGGCAGDPMCIDADIPLLKNIRTGLIDPDTPKSAMKKKSANGKDLELVFSDEFNLDGRTFFQEDDPYLQAVDIWYGVTQDLEWYDPDAVTTKNGKLELRFDAFQNHYLNYRSGMVQSWNQMCFTGGRLEASISLPGRGDVSGLWPGFWAMGNLGRPGYPATTDGMWPYSYHDKCDAGITANQSDPGGLSFLPGMRLPACTCDDADHPTPGKSRTSPEIDVIEASVHALHGEKKPINVIGDVSQSCQVAPFDVWYMPDYGKGKNQLTKADFTELYDPEITIMNAYRGGVYQQAISGVTNLNNNWYNGKEYQVYAFDYIPGDKGEITWYVGKEKSWKLDARALGPNGNVGQRVIPREPMALIANLGMSNSFAALNLTGLAPLFPATMRIDYIRIYQEKDKKSVTCDPPGMETTDYIRKHKDVYHNPNLTTCGRGRAGGSYIHPSYSNKSLPRIPDPPPPSPRPAFRLFCSPIQSPKSEHATRQATRTFRAPALLTVGFLFLFLQGGYGLSLAEEQLRAWLWLSHLAGTAPFSRAVVDGPGKYISHLPPRQTRDVYCWMTRRCLDPCLPPTSIVQLGATWLKTHHTSSSSTKNTTHATSRRHAMPCHAMLCHLKPARIESSLNNRETRTSTTNNHTSTPENAY</sequence>
<comment type="subcellular location">
    <subcellularLocation>
        <location evidence="1">Membrane</location>
        <topology evidence="1">Single-pass type II membrane protein</topology>
    </subcellularLocation>
</comment>
<evidence type="ECO:0000256" key="9">
    <source>
        <dbReference type="SAM" id="MobiDB-lite"/>
    </source>
</evidence>
<evidence type="ECO:0000256" key="4">
    <source>
        <dbReference type="ARBA" id="ARBA00022968"/>
    </source>
</evidence>
<evidence type="ECO:0000256" key="3">
    <source>
        <dbReference type="ARBA" id="ARBA00022692"/>
    </source>
</evidence>
<dbReference type="GeneID" id="9577540"/>